<protein>
    <submittedName>
        <fullName evidence="2">Uncharacterized protein</fullName>
    </submittedName>
</protein>
<dbReference type="AlphaFoldDB" id="A0A818E5Z0"/>
<evidence type="ECO:0000313" key="3">
    <source>
        <dbReference type="Proteomes" id="UP000663872"/>
    </source>
</evidence>
<feature type="region of interest" description="Disordered" evidence="1">
    <location>
        <begin position="158"/>
        <end position="223"/>
    </location>
</feature>
<reference evidence="2" key="1">
    <citation type="submission" date="2021-02" db="EMBL/GenBank/DDBJ databases">
        <authorList>
            <person name="Nowell W R."/>
        </authorList>
    </citation>
    <scope>NUCLEOTIDE SEQUENCE</scope>
</reference>
<name>A0A818E5Z0_9BILA</name>
<sequence>MNISNSKYENNSQTKQSLIAKGIQQAWCRRFSSNIHSGVRVKMQQQPIQENRDPRSKLSSLNHIQSMLKHFRIESAVCQNSSKQLDHSSQNQSLSSYELKSILHNNNHDLLLHKQNHETNEKDKTMNSIGVQTTILAKLDRQTSCDILVERKKLIRKSQSSSLSTVSDSKTSISDESSTYTDSTSTDMTTLSTDTTTTTTNSSTNMNHHKRYQRNKNRNSNAIDTDIEETLERKSQTEKSIQKSSVKNSFEFLQVTNQTHYVYDEQSLQNIKINTPCCSPSTSSTAGKQRFFSAFLSLFSYLRLSSFKRDRASTSTSKVLNMEQNIRPPTSRCRRSAARNFNYNSSIEPKNHYLLIGSEEDSLSKQNHLEKQPSLYSIQNKSLSMRKQYRRINKSNSTIVDSQRLKKNQRKHSYRQERHTHRHRKKRKQIPADNHSKELVGESIKPSVCTMEDPSKNSSSVHEDTQQTSILYPTVESERSHHVFLQEQDLSSKCIDNHSTDTVPCLENHEIFKSNPLPSSFQKILNQHVSHPIESVRLRVKNKNLISNLSQSSIYHVDDSIKCHHRNLINEFKSILQQTKSIHTNNNSFDDDNLKAQANFNASNIASTFCSINNLNDNKSHNPSMASSHSSTKSIENHSISIPQTIKNQSDTIREGVEQLIRYQELSRSYKLTSNKAVRQFLTRSSILSPQSLHKLSIKNEPHSTKQVKEKN</sequence>
<feature type="region of interest" description="Disordered" evidence="1">
    <location>
        <begin position="392"/>
        <end position="467"/>
    </location>
</feature>
<proteinExistence type="predicted"/>
<organism evidence="2 3">
    <name type="scientific">Rotaria socialis</name>
    <dbReference type="NCBI Taxonomy" id="392032"/>
    <lineage>
        <taxon>Eukaryota</taxon>
        <taxon>Metazoa</taxon>
        <taxon>Spiralia</taxon>
        <taxon>Gnathifera</taxon>
        <taxon>Rotifera</taxon>
        <taxon>Eurotatoria</taxon>
        <taxon>Bdelloidea</taxon>
        <taxon>Philodinida</taxon>
        <taxon>Philodinidae</taxon>
        <taxon>Rotaria</taxon>
    </lineage>
</organism>
<feature type="compositionally biased region" description="Polar residues" evidence="1">
    <location>
        <begin position="456"/>
        <end position="467"/>
    </location>
</feature>
<accession>A0A818E5Z0</accession>
<feature type="compositionally biased region" description="Basic residues" evidence="1">
    <location>
        <begin position="207"/>
        <end position="217"/>
    </location>
</feature>
<feature type="compositionally biased region" description="Basic residues" evidence="1">
    <location>
        <begin position="405"/>
        <end position="429"/>
    </location>
</feature>
<dbReference type="Proteomes" id="UP000663872">
    <property type="component" value="Unassembled WGS sequence"/>
</dbReference>
<evidence type="ECO:0000256" key="1">
    <source>
        <dbReference type="SAM" id="MobiDB-lite"/>
    </source>
</evidence>
<comment type="caution">
    <text evidence="2">The sequence shown here is derived from an EMBL/GenBank/DDBJ whole genome shotgun (WGS) entry which is preliminary data.</text>
</comment>
<evidence type="ECO:0000313" key="2">
    <source>
        <dbReference type="EMBL" id="CAF3454341.1"/>
    </source>
</evidence>
<dbReference type="EMBL" id="CAJNYT010002187">
    <property type="protein sequence ID" value="CAF3454341.1"/>
    <property type="molecule type" value="Genomic_DNA"/>
</dbReference>
<feature type="compositionally biased region" description="Low complexity" evidence="1">
    <location>
        <begin position="158"/>
        <end position="204"/>
    </location>
</feature>
<gene>
    <name evidence="2" type="ORF">GRG538_LOCUS14467</name>
</gene>